<evidence type="ECO:0000256" key="1">
    <source>
        <dbReference type="SAM" id="MobiDB-lite"/>
    </source>
</evidence>
<evidence type="ECO:0000259" key="3">
    <source>
        <dbReference type="Pfam" id="PF14016"/>
    </source>
</evidence>
<dbReference type="AlphaFoldDB" id="A0A7W9JBA3"/>
<dbReference type="EMBL" id="JACHMY010000001">
    <property type="protein sequence ID" value="MBB5838805.1"/>
    <property type="molecule type" value="Genomic_DNA"/>
</dbReference>
<accession>A0A7W9JBA3</accession>
<protein>
    <recommendedName>
        <fullName evidence="3">DUF4232 domain-containing protein</fullName>
    </recommendedName>
</protein>
<evidence type="ECO:0000313" key="5">
    <source>
        <dbReference type="Proteomes" id="UP000549971"/>
    </source>
</evidence>
<gene>
    <name evidence="4" type="ORF">HDA39_005539</name>
</gene>
<keyword evidence="5" id="KW-1185">Reference proteome</keyword>
<feature type="chain" id="PRO_5031112846" description="DUF4232 domain-containing protein" evidence="2">
    <location>
        <begin position="22"/>
        <end position="187"/>
    </location>
</feature>
<dbReference type="Pfam" id="PF14016">
    <property type="entry name" value="DUF4232"/>
    <property type="match status" value="1"/>
</dbReference>
<sequence length="187" mass="19018">MRLLVVMVAVVLLGGCGTEVASQGAPPPATPVPTGKASGGPIPTPPPKVCPASGAQVTVGPVEAALGHRAVVLKVTNCRARTLTLNGYPAVAVLDYGRKPLGITVAHDSSYMAIDPGPARLRLAKGQTALSVVAWSNTVADGPDPETGQFLKVAASKGDAQAVWPVVTDLGTTGKLEVTAWARKLKT</sequence>
<proteinExistence type="predicted"/>
<dbReference type="InterPro" id="IPR025326">
    <property type="entry name" value="DUF4232"/>
</dbReference>
<evidence type="ECO:0000313" key="4">
    <source>
        <dbReference type="EMBL" id="MBB5838805.1"/>
    </source>
</evidence>
<feature type="domain" description="DUF4232" evidence="3">
    <location>
        <begin position="50"/>
        <end position="181"/>
    </location>
</feature>
<feature type="signal peptide" evidence="2">
    <location>
        <begin position="1"/>
        <end position="21"/>
    </location>
</feature>
<name>A0A7W9JBA3_9ACTN</name>
<reference evidence="4 5" key="1">
    <citation type="submission" date="2020-08" db="EMBL/GenBank/DDBJ databases">
        <title>Sequencing the genomes of 1000 actinobacteria strains.</title>
        <authorList>
            <person name="Klenk H.-P."/>
        </authorList>
    </citation>
    <scope>NUCLEOTIDE SEQUENCE [LARGE SCALE GENOMIC DNA]</scope>
    <source>
        <strain evidence="4 5">DSM 28967</strain>
    </source>
</reference>
<feature type="region of interest" description="Disordered" evidence="1">
    <location>
        <begin position="20"/>
        <end position="45"/>
    </location>
</feature>
<evidence type="ECO:0000256" key="2">
    <source>
        <dbReference type="SAM" id="SignalP"/>
    </source>
</evidence>
<dbReference type="PROSITE" id="PS51257">
    <property type="entry name" value="PROKAR_LIPOPROTEIN"/>
    <property type="match status" value="1"/>
</dbReference>
<dbReference type="Proteomes" id="UP000549971">
    <property type="component" value="Unassembled WGS sequence"/>
</dbReference>
<organism evidence="4 5">
    <name type="scientific">Kribbella italica</name>
    <dbReference type="NCBI Taxonomy" id="1540520"/>
    <lineage>
        <taxon>Bacteria</taxon>
        <taxon>Bacillati</taxon>
        <taxon>Actinomycetota</taxon>
        <taxon>Actinomycetes</taxon>
        <taxon>Propionibacteriales</taxon>
        <taxon>Kribbellaceae</taxon>
        <taxon>Kribbella</taxon>
    </lineage>
</organism>
<keyword evidence="2" id="KW-0732">Signal</keyword>
<dbReference type="RefSeq" id="WP_202893135.1">
    <property type="nucleotide sequence ID" value="NZ_JACHMY010000001.1"/>
</dbReference>
<comment type="caution">
    <text evidence="4">The sequence shown here is derived from an EMBL/GenBank/DDBJ whole genome shotgun (WGS) entry which is preliminary data.</text>
</comment>